<evidence type="ECO:0000256" key="5">
    <source>
        <dbReference type="ARBA" id="ARBA00022840"/>
    </source>
</evidence>
<evidence type="ECO:0000256" key="6">
    <source>
        <dbReference type="ARBA" id="ARBA00023328"/>
    </source>
</evidence>
<evidence type="ECO:0000259" key="9">
    <source>
        <dbReference type="PROSITE" id="PS50011"/>
    </source>
</evidence>
<dbReference type="GO" id="GO:0005524">
    <property type="term" value="F:ATP binding"/>
    <property type="evidence" value="ECO:0007669"/>
    <property type="project" value="UniProtKB-UniRule"/>
</dbReference>
<dbReference type="GO" id="GO:0051754">
    <property type="term" value="P:meiotic sister chromatid cohesion, centromeric"/>
    <property type="evidence" value="ECO:0007669"/>
    <property type="project" value="TreeGrafter"/>
</dbReference>
<dbReference type="InterPro" id="IPR000719">
    <property type="entry name" value="Prot_kinase_dom"/>
</dbReference>
<dbReference type="GO" id="GO:0032991">
    <property type="term" value="C:protein-containing complex"/>
    <property type="evidence" value="ECO:0007669"/>
    <property type="project" value="UniProtKB-ARBA"/>
</dbReference>
<dbReference type="InterPro" id="IPR012572">
    <property type="entry name" value="Mad3/Bub1_II"/>
</dbReference>
<evidence type="ECO:0008006" key="13">
    <source>
        <dbReference type="Google" id="ProtNLM"/>
    </source>
</evidence>
<accession>A0A1E3QTB4</accession>
<keyword evidence="4" id="KW-0995">Kinetochore</keyword>
<dbReference type="RefSeq" id="XP_018986082.1">
    <property type="nucleotide sequence ID" value="XM_019132628.1"/>
</dbReference>
<evidence type="ECO:0000313" key="12">
    <source>
        <dbReference type="Proteomes" id="UP000094336"/>
    </source>
</evidence>
<dbReference type="PROSITE" id="PS00107">
    <property type="entry name" value="PROTEIN_KINASE_ATP"/>
    <property type="match status" value="1"/>
</dbReference>
<dbReference type="CDD" id="cd13981">
    <property type="entry name" value="STKc_Bub1_BubR1"/>
    <property type="match status" value="1"/>
</dbReference>
<evidence type="ECO:0000256" key="7">
    <source>
        <dbReference type="PROSITE-ProRule" id="PRU10141"/>
    </source>
</evidence>
<dbReference type="GO" id="GO:0007094">
    <property type="term" value="P:mitotic spindle assembly checkpoint signaling"/>
    <property type="evidence" value="ECO:0007669"/>
    <property type="project" value="InterPro"/>
</dbReference>
<dbReference type="AlphaFoldDB" id="A0A1E3QTB4"/>
<dbReference type="OrthoDB" id="248495at2759"/>
<dbReference type="SMART" id="SM00777">
    <property type="entry name" value="Mad3_BUB1_I"/>
    <property type="match status" value="1"/>
</dbReference>
<dbReference type="InterPro" id="IPR013212">
    <property type="entry name" value="Mad3/Bub1_I"/>
</dbReference>
<dbReference type="InterPro" id="IPR015661">
    <property type="entry name" value="Bub1/Mad3"/>
</dbReference>
<dbReference type="PROSITE" id="PS00108">
    <property type="entry name" value="PROTEIN_KINASE_ST"/>
    <property type="match status" value="1"/>
</dbReference>
<sequence length="963" mass="108781">MTATTDFKLLEGQKENIQPVKEGRSASALAATFSVGADDLRRNQAARRAEFEAAIVDSDEHDDPLEIYLDYLQWTKDNFPQGSNVESGLIQLLERCTLRFRDTEYYKNDARYLRVWLQYARYSDSPRDIFLYLAKKEIGLKLATYYEEFAHFLEVSGRKLQAQHIFNMGIDVQARPVTRLQKRYALFLERLAEAPAASNEPSHNILQPLAVKSGPSGGIGGEAAEPSDLLAIKRPKLQVFVDEDEPGLDGIGSKMDNWQSLGSIAERTKENRIKATPWAGEIMAVGKNFVKANKIAVFKDETQSSTSHGDKSNPVFSTIDTPGRRPERLDLNLELLYTPEEEFCLEEVYALSRGLRLGPLQMPVKAEPVGTEPVGTEPVGAGPVLEIEPTITLTLEQIPICQNSKTLHFEQSQTVSIPLKHDDRDQNRPGSPTVTMTFFSKAARGDVFDMFNQPAQPDKMNSDDTDHESATFNDYTETIHEIQDVEMEDVARRFTETNGGIQMRYINEVEAPERFSKEVEDPKRSSAATEDQKQSDEMSASNRYTGDDDVLSSPFLEQPLEPEGEIPDIRTLMASSSGLTVNPTDTAVLKRLLQGVSPAVSAYPGYFEYATTLGRADNLKKFARSSHSNAIGNKNAVIEFSQNHDIYCIRTELGEGGYATVYLAESGEGTFRALKVQKPSNSWEFYVLRQIYTRLNASSKAQDSKTLRSVIQAEGLHLYQDEGYLILSYKHQGTILDIVNFFRSRQVPTTHAVEEVMVVFLSIELLRTMESLHRIGIIHGDLKPDNCMVRFQSLAEGEWDSEYDREGSNGWSKKGITLIDFGRAVDMTLHPTGVQFVCDWETDNQDCPEMREGRTWTYEADYYGIASIMHTMLFGKTIETQFDRLYRISTPLKRYWQLDIWGPLFDLLLNPKKHARDGILPITDQLMVHREKMEDWLELHSTGDPSLKSVIQDVEQALSHLKK</sequence>
<dbReference type="PROSITE" id="PS50011">
    <property type="entry name" value="PROTEIN_KINASE_DOM"/>
    <property type="match status" value="1"/>
</dbReference>
<name>A0A1E3QTB4_9ASCO</name>
<dbReference type="PANTHER" id="PTHR14030:SF4">
    <property type="entry name" value="BUB1 KINASE, ISOFORM A-RELATED"/>
    <property type="match status" value="1"/>
</dbReference>
<keyword evidence="2" id="KW-0158">Chromosome</keyword>
<dbReference type="SUPFAM" id="SSF56112">
    <property type="entry name" value="Protein kinase-like (PK-like)"/>
    <property type="match status" value="1"/>
</dbReference>
<dbReference type="InterPro" id="IPR011009">
    <property type="entry name" value="Kinase-like_dom_sf"/>
</dbReference>
<organism evidence="11 12">
    <name type="scientific">Babjeviella inositovora NRRL Y-12698</name>
    <dbReference type="NCBI Taxonomy" id="984486"/>
    <lineage>
        <taxon>Eukaryota</taxon>
        <taxon>Fungi</taxon>
        <taxon>Dikarya</taxon>
        <taxon>Ascomycota</taxon>
        <taxon>Saccharomycotina</taxon>
        <taxon>Pichiomycetes</taxon>
        <taxon>Serinales incertae sedis</taxon>
        <taxon>Babjeviella</taxon>
    </lineage>
</organism>
<dbReference type="FunFam" id="1.25.40.430:FF:000003">
    <property type="entry name" value="Checkpoint serine/threonine-protein kinase BUB1"/>
    <property type="match status" value="1"/>
</dbReference>
<dbReference type="STRING" id="984486.A0A1E3QTB4"/>
<dbReference type="GO" id="GO:0000776">
    <property type="term" value="C:kinetochore"/>
    <property type="evidence" value="ECO:0007669"/>
    <property type="project" value="UniProtKB-KW"/>
</dbReference>
<evidence type="ECO:0000313" key="11">
    <source>
        <dbReference type="EMBL" id="ODQ80754.1"/>
    </source>
</evidence>
<dbReference type="Pfam" id="PF00069">
    <property type="entry name" value="Pkinase"/>
    <property type="match status" value="1"/>
</dbReference>
<feature type="region of interest" description="Disordered" evidence="8">
    <location>
        <begin position="301"/>
        <end position="323"/>
    </location>
</feature>
<feature type="region of interest" description="Disordered" evidence="8">
    <location>
        <begin position="512"/>
        <end position="564"/>
    </location>
</feature>
<comment type="subcellular location">
    <subcellularLocation>
        <location evidence="1">Chromosome</location>
        <location evidence="1">Centromere</location>
        <location evidence="1">Kinetochore</location>
    </subcellularLocation>
</comment>
<dbReference type="Gene3D" id="6.10.20.170">
    <property type="match status" value="1"/>
</dbReference>
<dbReference type="Pfam" id="PF08311">
    <property type="entry name" value="Mad3_BUB1_I"/>
    <property type="match status" value="1"/>
</dbReference>
<evidence type="ECO:0000256" key="3">
    <source>
        <dbReference type="ARBA" id="ARBA00022741"/>
    </source>
</evidence>
<dbReference type="GO" id="GO:0005634">
    <property type="term" value="C:nucleus"/>
    <property type="evidence" value="ECO:0007669"/>
    <property type="project" value="TreeGrafter"/>
</dbReference>
<reference evidence="12" key="1">
    <citation type="submission" date="2016-05" db="EMBL/GenBank/DDBJ databases">
        <title>Comparative genomics of biotechnologically important yeasts.</title>
        <authorList>
            <consortium name="DOE Joint Genome Institute"/>
            <person name="Riley R."/>
            <person name="Haridas S."/>
            <person name="Wolfe K.H."/>
            <person name="Lopes M.R."/>
            <person name="Hittinger C.T."/>
            <person name="Goker M."/>
            <person name="Salamov A."/>
            <person name="Wisecaver J."/>
            <person name="Long T.M."/>
            <person name="Aerts A.L."/>
            <person name="Barry K."/>
            <person name="Choi C."/>
            <person name="Clum A."/>
            <person name="Coughlan A.Y."/>
            <person name="Deshpande S."/>
            <person name="Douglass A.P."/>
            <person name="Hanson S.J."/>
            <person name="Klenk H.-P."/>
            <person name="Labutti K."/>
            <person name="Lapidus A."/>
            <person name="Lindquist E."/>
            <person name="Lipzen A."/>
            <person name="Meier-Kolthoff J.P."/>
            <person name="Ohm R.A."/>
            <person name="Otillar R.P."/>
            <person name="Pangilinan J."/>
            <person name="Peng Y."/>
            <person name="Rokas A."/>
            <person name="Rosa C.A."/>
            <person name="Scheuner C."/>
            <person name="Sibirny A.A."/>
            <person name="Slot J.C."/>
            <person name="Stielow J.B."/>
            <person name="Sun H."/>
            <person name="Kurtzman C.P."/>
            <person name="Blackwell M."/>
            <person name="Grigoriev I.V."/>
            <person name="Jeffries T.W."/>
        </authorList>
    </citation>
    <scope>NUCLEOTIDE SEQUENCE [LARGE SCALE GENOMIC DNA]</scope>
    <source>
        <strain evidence="12">NRRL Y-12698</strain>
    </source>
</reference>
<gene>
    <name evidence="11" type="ORF">BABINDRAFT_7450</name>
</gene>
<dbReference type="PANTHER" id="PTHR14030">
    <property type="entry name" value="MITOTIC CHECKPOINT SERINE/THREONINE-PROTEIN KINASE BUB1"/>
    <property type="match status" value="1"/>
</dbReference>
<evidence type="ECO:0000256" key="8">
    <source>
        <dbReference type="SAM" id="MobiDB-lite"/>
    </source>
</evidence>
<dbReference type="InterPro" id="IPR017441">
    <property type="entry name" value="Protein_kinase_ATP_BS"/>
</dbReference>
<keyword evidence="12" id="KW-1185">Reference proteome</keyword>
<dbReference type="Gene3D" id="1.10.510.10">
    <property type="entry name" value="Transferase(Phosphotransferase) domain 1"/>
    <property type="match status" value="1"/>
</dbReference>
<dbReference type="SMART" id="SM00220">
    <property type="entry name" value="S_TKc"/>
    <property type="match status" value="1"/>
</dbReference>
<keyword evidence="6" id="KW-0137">Centromere</keyword>
<dbReference type="PROSITE" id="PS51489">
    <property type="entry name" value="BUB1_N"/>
    <property type="match status" value="1"/>
</dbReference>
<dbReference type="GO" id="GO:0030447">
    <property type="term" value="P:filamentous growth"/>
    <property type="evidence" value="ECO:0007669"/>
    <property type="project" value="UniProtKB-ARBA"/>
</dbReference>
<feature type="binding site" evidence="7">
    <location>
        <position position="675"/>
    </location>
    <ligand>
        <name>ATP</name>
        <dbReference type="ChEBI" id="CHEBI:30616"/>
    </ligand>
</feature>
<proteinExistence type="predicted"/>
<keyword evidence="3 7" id="KW-0547">Nucleotide-binding</keyword>
<feature type="domain" description="BUB1 N-terminal" evidence="10">
    <location>
        <begin position="51"/>
        <end position="213"/>
    </location>
</feature>
<evidence type="ECO:0000256" key="4">
    <source>
        <dbReference type="ARBA" id="ARBA00022838"/>
    </source>
</evidence>
<dbReference type="Gene3D" id="1.25.40.430">
    <property type="match status" value="1"/>
</dbReference>
<dbReference type="InterPro" id="IPR008271">
    <property type="entry name" value="Ser/Thr_kinase_AS"/>
</dbReference>
<feature type="compositionally biased region" description="Basic and acidic residues" evidence="8">
    <location>
        <begin position="512"/>
        <end position="536"/>
    </location>
</feature>
<dbReference type="GeneID" id="30150481"/>
<dbReference type="EMBL" id="KV454429">
    <property type="protein sequence ID" value="ODQ80754.1"/>
    <property type="molecule type" value="Genomic_DNA"/>
</dbReference>
<keyword evidence="5 7" id="KW-0067">ATP-binding</keyword>
<dbReference type="GO" id="GO:0004672">
    <property type="term" value="F:protein kinase activity"/>
    <property type="evidence" value="ECO:0007669"/>
    <property type="project" value="InterPro"/>
</dbReference>
<evidence type="ECO:0000256" key="1">
    <source>
        <dbReference type="ARBA" id="ARBA00004629"/>
    </source>
</evidence>
<evidence type="ECO:0000256" key="2">
    <source>
        <dbReference type="ARBA" id="ARBA00022454"/>
    </source>
</evidence>
<dbReference type="Pfam" id="PF08171">
    <property type="entry name" value="Mad3_BUB1_II"/>
    <property type="match status" value="1"/>
</dbReference>
<protein>
    <recommendedName>
        <fullName evidence="13">Protein kinase domain-containing protein</fullName>
    </recommendedName>
</protein>
<feature type="domain" description="Protein kinase" evidence="9">
    <location>
        <begin position="647"/>
        <end position="963"/>
    </location>
</feature>
<dbReference type="Proteomes" id="UP000094336">
    <property type="component" value="Unassembled WGS sequence"/>
</dbReference>
<evidence type="ECO:0000259" key="10">
    <source>
        <dbReference type="PROSITE" id="PS51489"/>
    </source>
</evidence>